<dbReference type="GO" id="GO:0022829">
    <property type="term" value="F:wide pore channel activity"/>
    <property type="evidence" value="ECO:0007669"/>
    <property type="project" value="TreeGrafter"/>
</dbReference>
<dbReference type="PANTHER" id="PTHR46096:SF3">
    <property type="entry name" value="PERFORIN-1"/>
    <property type="match status" value="1"/>
</dbReference>
<feature type="signal peptide" evidence="3">
    <location>
        <begin position="1"/>
        <end position="23"/>
    </location>
</feature>
<keyword evidence="7" id="KW-1185">Reference proteome</keyword>
<sequence>MLVFNLLMCAGLMLTLPHDSSQSCIVGTAQQCLDADFIPGTNLAGEGFDITKMERKGAFVLEMKAWKRKDETCTVCKNPYMENQLQKLPLAVLDWRALQVCKNQVTSSLHKSSESVVSSSLSSVENNWKVHLDVQAMDKSGSAMLAGTNSKLAEYSLEKTKNDRFSFTSQSLHCQYYSYRVSKTPRLHREFQNAVQNLPKNYSPSTKARFYKLIDSFGTHYITKVKLGGSIHSVTSIKQCQASLRGLSVDEVQFCLEAEASASIKQTTVKPEIKHCQKDSNKMDSSGSFADFFSDRFTEIKGGHSTVPDLLFSADKNPSAYKEWLDTVPKNPDVISYSLDSLHELLPNKDPARKNLRSAISHYILEHGLWKNCSNGCQIGVSNSKDSCACTCHNEQFVNQDCCPTRKGVSRVIITVQRASGLWGDHTTKTDGYVKVFFNGKTVYRTPVILNNNDPNWGAVVDLGSQNLHSGNKVRFEVWDQDSNWDDDLLGACDPDLSAGTTEDMCVLSHGQLFYKLEVKCGPSLGGDLCTDYKSSPMSPSLSKLYVSRHAHRIPNTILRKMGVFLNETTSLSQSDTSIIHQKDKEEQKNRTRLSLV</sequence>
<dbReference type="PROSITE" id="PS51412">
    <property type="entry name" value="MACPF_2"/>
    <property type="match status" value="1"/>
</dbReference>
<dbReference type="GO" id="GO:0005509">
    <property type="term" value="F:calcium ion binding"/>
    <property type="evidence" value="ECO:0007669"/>
    <property type="project" value="InterPro"/>
</dbReference>
<dbReference type="GO" id="GO:0001913">
    <property type="term" value="P:T cell mediated cytotoxicity"/>
    <property type="evidence" value="ECO:0007669"/>
    <property type="project" value="TreeGrafter"/>
</dbReference>
<dbReference type="PROSITE" id="PS50004">
    <property type="entry name" value="C2"/>
    <property type="match status" value="1"/>
</dbReference>
<evidence type="ECO:0000256" key="1">
    <source>
        <dbReference type="ARBA" id="ARBA00022729"/>
    </source>
</evidence>
<feature type="domain" description="MACPF" evidence="5">
    <location>
        <begin position="28"/>
        <end position="371"/>
    </location>
</feature>
<keyword evidence="1 3" id="KW-0732">Signal</keyword>
<evidence type="ECO:0000313" key="7">
    <source>
        <dbReference type="Proteomes" id="UP000694680"/>
    </source>
</evidence>
<dbReference type="Proteomes" id="UP000694680">
    <property type="component" value="Chromosome 8"/>
</dbReference>
<evidence type="ECO:0000256" key="3">
    <source>
        <dbReference type="SAM" id="SignalP"/>
    </source>
</evidence>
<dbReference type="GO" id="GO:0001771">
    <property type="term" value="P:immunological synapse formation"/>
    <property type="evidence" value="ECO:0007669"/>
    <property type="project" value="TreeGrafter"/>
</dbReference>
<dbReference type="Gene3D" id="2.60.40.150">
    <property type="entry name" value="C2 domain"/>
    <property type="match status" value="1"/>
</dbReference>
<dbReference type="GO" id="GO:0051607">
    <property type="term" value="P:defense response to virus"/>
    <property type="evidence" value="ECO:0007669"/>
    <property type="project" value="TreeGrafter"/>
</dbReference>
<dbReference type="Pfam" id="PF01823">
    <property type="entry name" value="MACPF"/>
    <property type="match status" value="1"/>
</dbReference>
<dbReference type="PANTHER" id="PTHR46096">
    <property type="entry name" value="PERFORIN-1"/>
    <property type="match status" value="1"/>
</dbReference>
<name>A0A8C5G7F6_GOUWI</name>
<dbReference type="AlphaFoldDB" id="A0A8C5G7F6"/>
<organism evidence="6 7">
    <name type="scientific">Gouania willdenowi</name>
    <name type="common">Blunt-snouted clingfish</name>
    <name type="synonym">Lepadogaster willdenowi</name>
    <dbReference type="NCBI Taxonomy" id="441366"/>
    <lineage>
        <taxon>Eukaryota</taxon>
        <taxon>Metazoa</taxon>
        <taxon>Chordata</taxon>
        <taxon>Craniata</taxon>
        <taxon>Vertebrata</taxon>
        <taxon>Euteleostomi</taxon>
        <taxon>Actinopterygii</taxon>
        <taxon>Neopterygii</taxon>
        <taxon>Teleostei</taxon>
        <taxon>Neoteleostei</taxon>
        <taxon>Acanthomorphata</taxon>
        <taxon>Ovalentaria</taxon>
        <taxon>Blenniimorphae</taxon>
        <taxon>Blenniiformes</taxon>
        <taxon>Gobiesocoidei</taxon>
        <taxon>Gobiesocidae</taxon>
        <taxon>Gobiesocinae</taxon>
        <taxon>Gouania</taxon>
    </lineage>
</organism>
<dbReference type="InterPro" id="IPR000008">
    <property type="entry name" value="C2_dom"/>
</dbReference>
<dbReference type="Pfam" id="PF00168">
    <property type="entry name" value="C2"/>
    <property type="match status" value="1"/>
</dbReference>
<gene>
    <name evidence="6" type="primary">prf1</name>
</gene>
<proteinExistence type="predicted"/>
<dbReference type="GO" id="GO:0140911">
    <property type="term" value="F:pore-forming activity"/>
    <property type="evidence" value="ECO:0007669"/>
    <property type="project" value="InterPro"/>
</dbReference>
<evidence type="ECO:0000259" key="4">
    <source>
        <dbReference type="PROSITE" id="PS50004"/>
    </source>
</evidence>
<reference evidence="6" key="2">
    <citation type="submission" date="2025-08" db="UniProtKB">
        <authorList>
            <consortium name="Ensembl"/>
        </authorList>
    </citation>
    <scope>IDENTIFICATION</scope>
</reference>
<dbReference type="SMART" id="SM00239">
    <property type="entry name" value="C2"/>
    <property type="match status" value="1"/>
</dbReference>
<dbReference type="GO" id="GO:0016020">
    <property type="term" value="C:membrane"/>
    <property type="evidence" value="ECO:0007669"/>
    <property type="project" value="TreeGrafter"/>
</dbReference>
<protein>
    <recommendedName>
        <fullName evidence="8">Perforin-1-like</fullName>
    </recommendedName>
</protein>
<evidence type="ECO:0000259" key="5">
    <source>
        <dbReference type="PROSITE" id="PS51412"/>
    </source>
</evidence>
<evidence type="ECO:0000256" key="2">
    <source>
        <dbReference type="SAM" id="MobiDB-lite"/>
    </source>
</evidence>
<reference evidence="6" key="1">
    <citation type="submission" date="2020-06" db="EMBL/GenBank/DDBJ databases">
        <authorList>
            <consortium name="Wellcome Sanger Institute Data Sharing"/>
        </authorList>
    </citation>
    <scope>NUCLEOTIDE SEQUENCE [LARGE SCALE GENOMIC DNA]</scope>
</reference>
<accession>A0A8C5G7F6</accession>
<reference evidence="6" key="3">
    <citation type="submission" date="2025-09" db="UniProtKB">
        <authorList>
            <consortium name="Ensembl"/>
        </authorList>
    </citation>
    <scope>IDENTIFICATION</scope>
</reference>
<dbReference type="CDD" id="cd04032">
    <property type="entry name" value="C2_Perforin"/>
    <property type="match status" value="1"/>
</dbReference>
<dbReference type="SMART" id="SM00457">
    <property type="entry name" value="MACPF"/>
    <property type="match status" value="1"/>
</dbReference>
<feature type="compositionally biased region" description="Basic and acidic residues" evidence="2">
    <location>
        <begin position="581"/>
        <end position="590"/>
    </location>
</feature>
<evidence type="ECO:0000313" key="6">
    <source>
        <dbReference type="Ensembl" id="ENSGWIP00000020337.1"/>
    </source>
</evidence>
<dbReference type="InterPro" id="IPR020864">
    <property type="entry name" value="MACPF"/>
</dbReference>
<dbReference type="InterPro" id="IPR037300">
    <property type="entry name" value="Perforin-1_C2"/>
</dbReference>
<evidence type="ECO:0008006" key="8">
    <source>
        <dbReference type="Google" id="ProtNLM"/>
    </source>
</evidence>
<dbReference type="Ensembl" id="ENSGWIT00000022345.1">
    <property type="protein sequence ID" value="ENSGWIP00000020337.1"/>
    <property type="gene ID" value="ENSGWIG00000010964.1"/>
</dbReference>
<dbReference type="SUPFAM" id="SSF49562">
    <property type="entry name" value="C2 domain (Calcium/lipid-binding domain, CaLB)"/>
    <property type="match status" value="1"/>
</dbReference>
<feature type="chain" id="PRO_5034928939" description="Perforin-1-like" evidence="3">
    <location>
        <begin position="24"/>
        <end position="597"/>
    </location>
</feature>
<dbReference type="InterPro" id="IPR052784">
    <property type="entry name" value="Perforin-1_pore-forming"/>
</dbReference>
<dbReference type="InterPro" id="IPR035892">
    <property type="entry name" value="C2_domain_sf"/>
</dbReference>
<feature type="domain" description="C2" evidence="4">
    <location>
        <begin position="392"/>
        <end position="510"/>
    </location>
</feature>
<feature type="region of interest" description="Disordered" evidence="2">
    <location>
        <begin position="576"/>
        <end position="597"/>
    </location>
</feature>